<feature type="region of interest" description="Disordered" evidence="10">
    <location>
        <begin position="522"/>
        <end position="601"/>
    </location>
</feature>
<evidence type="ECO:0000256" key="4">
    <source>
        <dbReference type="ARBA" id="ARBA00022602"/>
    </source>
</evidence>
<dbReference type="GO" id="GO:0004660">
    <property type="term" value="F:protein farnesyltransferase activity"/>
    <property type="evidence" value="ECO:0007669"/>
    <property type="project" value="UniProtKB-UniRule"/>
</dbReference>
<keyword evidence="13" id="KW-1185">Reference proteome</keyword>
<dbReference type="FunFam" id="1.50.10.20:FF:000014">
    <property type="entry name" value="Protein farnesyltransferase subunit beta"/>
    <property type="match status" value="1"/>
</dbReference>
<keyword evidence="5 9" id="KW-0808">Transferase</keyword>
<dbReference type="AlphaFoldDB" id="A0A178ZGC1"/>
<evidence type="ECO:0000256" key="8">
    <source>
        <dbReference type="ARBA" id="ARBA00022833"/>
    </source>
</evidence>
<dbReference type="CDD" id="cd02893">
    <property type="entry name" value="FTase"/>
    <property type="match status" value="1"/>
</dbReference>
<comment type="subunit">
    <text evidence="9">Heterodimer of an alpha and a beta subunit.</text>
</comment>
<evidence type="ECO:0000256" key="7">
    <source>
        <dbReference type="ARBA" id="ARBA00022737"/>
    </source>
</evidence>
<feature type="compositionally biased region" description="Low complexity" evidence="10">
    <location>
        <begin position="553"/>
        <end position="564"/>
    </location>
</feature>
<comment type="catalytic activity">
    <reaction evidence="9">
        <text>L-cysteinyl-[protein] + (2E,6E)-farnesyl diphosphate = S-(2E,6E)-farnesyl-L-cysteinyl-[protein] + diphosphate</text>
        <dbReference type="Rhea" id="RHEA:13345"/>
        <dbReference type="Rhea" id="RHEA-COMP:10131"/>
        <dbReference type="Rhea" id="RHEA-COMP:11535"/>
        <dbReference type="ChEBI" id="CHEBI:29950"/>
        <dbReference type="ChEBI" id="CHEBI:33019"/>
        <dbReference type="ChEBI" id="CHEBI:86019"/>
        <dbReference type="ChEBI" id="CHEBI:175763"/>
    </reaction>
</comment>
<evidence type="ECO:0000256" key="9">
    <source>
        <dbReference type="RuleBase" id="RU365056"/>
    </source>
</evidence>
<dbReference type="InterPro" id="IPR008930">
    <property type="entry name" value="Terpenoid_cyclase/PrenylTrfase"/>
</dbReference>
<dbReference type="Proteomes" id="UP000078343">
    <property type="component" value="Unassembled WGS sequence"/>
</dbReference>
<dbReference type="GO" id="GO:0097354">
    <property type="term" value="P:prenylation"/>
    <property type="evidence" value="ECO:0007669"/>
    <property type="project" value="UniProtKB-UniRule"/>
</dbReference>
<dbReference type="PANTHER" id="PTHR11774:SF6">
    <property type="entry name" value="PROTEIN FARNESYLTRANSFERASE SUBUNIT BETA"/>
    <property type="match status" value="1"/>
</dbReference>
<gene>
    <name evidence="12" type="ORF">AYL99_07611</name>
</gene>
<evidence type="ECO:0000256" key="10">
    <source>
        <dbReference type="SAM" id="MobiDB-lite"/>
    </source>
</evidence>
<protein>
    <recommendedName>
        <fullName evidence="3 9">Protein farnesyltransferase subunit beta</fullName>
        <shortName evidence="9">FTase-beta</shortName>
        <ecNumber evidence="2 9">2.5.1.58</ecNumber>
    </recommendedName>
</protein>
<organism evidence="12 13">
    <name type="scientific">Fonsecaea erecta</name>
    <dbReference type="NCBI Taxonomy" id="1367422"/>
    <lineage>
        <taxon>Eukaryota</taxon>
        <taxon>Fungi</taxon>
        <taxon>Dikarya</taxon>
        <taxon>Ascomycota</taxon>
        <taxon>Pezizomycotina</taxon>
        <taxon>Eurotiomycetes</taxon>
        <taxon>Chaetothyriomycetidae</taxon>
        <taxon>Chaetothyriales</taxon>
        <taxon>Herpotrichiellaceae</taxon>
        <taxon>Fonsecaea</taxon>
    </lineage>
</organism>
<dbReference type="PANTHER" id="PTHR11774">
    <property type="entry name" value="GERANYLGERANYL TRANSFERASE TYPE BETA SUBUNIT"/>
    <property type="match status" value="1"/>
</dbReference>
<evidence type="ECO:0000256" key="1">
    <source>
        <dbReference type="ARBA" id="ARBA00010497"/>
    </source>
</evidence>
<evidence type="ECO:0000259" key="11">
    <source>
        <dbReference type="Pfam" id="PF00432"/>
    </source>
</evidence>
<dbReference type="RefSeq" id="XP_018691888.1">
    <property type="nucleotide sequence ID" value="XM_018839120.1"/>
</dbReference>
<dbReference type="InterPro" id="IPR026872">
    <property type="entry name" value="FTB"/>
</dbReference>
<sequence>MDNADYQIPTYFRQAPLLLDTLETETSTVQNETVSECLPLLDGINDPSRSPFDFNEFGLPYLEREAHIGFLHRSLEEFPAHYVGIDASRPWMVYWALVALYMLGEDVSVFRSRVVKTIYSMQNPNGGIGGGFGQDAHQAGTYAALLSLALVGGEEAYSLVDRGKMWHWLGRLKQADGGFQVCEGGEEDTRGALCALVAISLLNLPLSLPPDSPARDAGLETFKDGLGEYLSRCQTYEGGIAASPGGEAHGSYAFCALACLCLYGPPQETISKFLDVDALIWWLSSRQYAPEGGFAGRTNKLVDGCYSHWLGGCWPLAQAAVGGPRDSVGDITGDVSENLYSSEGLARYILCCCQAKDGGLRDKPSKMPDSYHTCYNLSGLSIVEHSHSYGTPDSDDPFGSAFTWQSSEAKIPSEWDATKIFAAGAGVREIHPVFVIPHEAAKAMRLCQRRRWPEPAYQISYSPSGYRCVVRVNNREYQTPTYHSSESSAKENAALIAFNICRNFSANDGMYPTGFAHGGVIQGNPVPVGSGRHSHNRRSGADTSRMECRYGDSDSAGSRSGGSSPDWGESRLSSPMRTSPSRRVVYSSDAGQYSRRAMPRY</sequence>
<dbReference type="InterPro" id="IPR001330">
    <property type="entry name" value="Prenyltrans"/>
</dbReference>
<keyword evidence="8 9" id="KW-0862">Zinc</keyword>
<evidence type="ECO:0000256" key="2">
    <source>
        <dbReference type="ARBA" id="ARBA00012702"/>
    </source>
</evidence>
<dbReference type="Gene3D" id="3.30.160.20">
    <property type="match status" value="1"/>
</dbReference>
<feature type="compositionally biased region" description="Polar residues" evidence="10">
    <location>
        <begin position="571"/>
        <end position="581"/>
    </location>
</feature>
<keyword evidence="7" id="KW-0677">Repeat</keyword>
<dbReference type="GO" id="GO:0005965">
    <property type="term" value="C:protein farnesyltransferase complex"/>
    <property type="evidence" value="ECO:0007669"/>
    <property type="project" value="UniProtKB-UniRule"/>
</dbReference>
<comment type="function">
    <text evidence="9">Catalyzes the transfer of a farnesyl moiety from farnesyl diphosphate to a cysteine at the fourth position from the C-terminus of several proteins. The beta subunit is responsible for peptide-binding.</text>
</comment>
<evidence type="ECO:0000256" key="6">
    <source>
        <dbReference type="ARBA" id="ARBA00022723"/>
    </source>
</evidence>
<keyword evidence="4 9" id="KW-0637">Prenyltransferase</keyword>
<dbReference type="Gene3D" id="1.50.10.20">
    <property type="match status" value="1"/>
</dbReference>
<accession>A0A178ZGC1</accession>
<evidence type="ECO:0000313" key="13">
    <source>
        <dbReference type="Proteomes" id="UP000078343"/>
    </source>
</evidence>
<dbReference type="EMBL" id="LVYI01000006">
    <property type="protein sequence ID" value="OAP58521.1"/>
    <property type="molecule type" value="Genomic_DNA"/>
</dbReference>
<keyword evidence="6 9" id="KW-0479">Metal-binding</keyword>
<comment type="similarity">
    <text evidence="1 9">Belongs to the protein prenyltransferase subunit beta family.</text>
</comment>
<comment type="cofactor">
    <cofactor evidence="9">
        <name>Zn(2+)</name>
        <dbReference type="ChEBI" id="CHEBI:29105"/>
    </cofactor>
    <text evidence="9">Binds 1 zinc ion per subunit.</text>
</comment>
<dbReference type="InterPro" id="IPR045089">
    <property type="entry name" value="PGGT1B-like"/>
</dbReference>
<proteinExistence type="inferred from homology"/>
<evidence type="ECO:0000256" key="5">
    <source>
        <dbReference type="ARBA" id="ARBA00022679"/>
    </source>
</evidence>
<dbReference type="STRING" id="1367422.A0A178ZGC1"/>
<reference evidence="12 13" key="1">
    <citation type="submission" date="2016-04" db="EMBL/GenBank/DDBJ databases">
        <title>Draft genome of Fonsecaea erecta CBS 125763.</title>
        <authorList>
            <person name="Weiss V.A."/>
            <person name="Vicente V.A."/>
            <person name="Raittz R.T."/>
            <person name="Moreno L.F."/>
            <person name="De Souza E.M."/>
            <person name="Pedrosa F.O."/>
            <person name="Steffens M.B."/>
            <person name="Faoro H."/>
            <person name="Tadra-Sfeir M.Z."/>
            <person name="Najafzadeh M.J."/>
            <person name="Felipe M.S."/>
            <person name="Teixeira M."/>
            <person name="Sun J."/>
            <person name="Xi L."/>
            <person name="Gomes R."/>
            <person name="De Azevedo C.M."/>
            <person name="Salgado C.G."/>
            <person name="Da Silva M.B."/>
            <person name="Nascimento M.F."/>
            <person name="Queiroz-Telles F."/>
            <person name="Attili D.S."/>
            <person name="Gorbushina A."/>
        </authorList>
    </citation>
    <scope>NUCLEOTIDE SEQUENCE [LARGE SCALE GENOMIC DNA]</scope>
    <source>
        <strain evidence="12 13">CBS 125763</strain>
    </source>
</reference>
<dbReference type="SUPFAM" id="SSF48239">
    <property type="entry name" value="Terpenoid cyclases/Protein prenyltransferases"/>
    <property type="match status" value="1"/>
</dbReference>
<dbReference type="EC" id="2.5.1.58" evidence="2 9"/>
<comment type="caution">
    <text evidence="12">The sequence shown here is derived from an EMBL/GenBank/DDBJ whole genome shotgun (WGS) entry which is preliminary data.</text>
</comment>
<evidence type="ECO:0000256" key="3">
    <source>
        <dbReference type="ARBA" id="ARBA00015798"/>
    </source>
</evidence>
<dbReference type="SUPFAM" id="SSF54768">
    <property type="entry name" value="dsRNA-binding domain-like"/>
    <property type="match status" value="1"/>
</dbReference>
<dbReference type="GO" id="GO:0008270">
    <property type="term" value="F:zinc ion binding"/>
    <property type="evidence" value="ECO:0007669"/>
    <property type="project" value="UniProtKB-UniRule"/>
</dbReference>
<evidence type="ECO:0000313" key="12">
    <source>
        <dbReference type="EMBL" id="OAP58521.1"/>
    </source>
</evidence>
<dbReference type="Pfam" id="PF00432">
    <property type="entry name" value="Prenyltrans"/>
    <property type="match status" value="1"/>
</dbReference>
<feature type="domain" description="Prenyltransferase alpha-alpha toroid" evidence="11">
    <location>
        <begin position="62"/>
        <end position="436"/>
    </location>
</feature>
<name>A0A178ZGC1_9EURO</name>
<dbReference type="OrthoDB" id="10261146at2759"/>
<dbReference type="GeneID" id="30011779"/>